<accession>A0AAV3QR53</accession>
<organism evidence="5 6">
    <name type="scientific">Lithospermum erythrorhizon</name>
    <name type="common">Purple gromwell</name>
    <name type="synonym">Lithospermum officinale var. erythrorhizon</name>
    <dbReference type="NCBI Taxonomy" id="34254"/>
    <lineage>
        <taxon>Eukaryota</taxon>
        <taxon>Viridiplantae</taxon>
        <taxon>Streptophyta</taxon>
        <taxon>Embryophyta</taxon>
        <taxon>Tracheophyta</taxon>
        <taxon>Spermatophyta</taxon>
        <taxon>Magnoliopsida</taxon>
        <taxon>eudicotyledons</taxon>
        <taxon>Gunneridae</taxon>
        <taxon>Pentapetalae</taxon>
        <taxon>asterids</taxon>
        <taxon>lamiids</taxon>
        <taxon>Boraginales</taxon>
        <taxon>Boraginaceae</taxon>
        <taxon>Boraginoideae</taxon>
        <taxon>Lithospermeae</taxon>
        <taxon>Lithospermum</taxon>
    </lineage>
</organism>
<evidence type="ECO:0000256" key="2">
    <source>
        <dbReference type="ARBA" id="ARBA00022603"/>
    </source>
</evidence>
<dbReference type="PROSITE" id="PS51585">
    <property type="entry name" value="SAM_MT_TPMT"/>
    <property type="match status" value="1"/>
</dbReference>
<dbReference type="PANTHER" id="PTHR32183">
    <property type="match status" value="1"/>
</dbReference>
<dbReference type="Gene3D" id="3.40.50.150">
    <property type="entry name" value="Vaccinia Virus protein VP39"/>
    <property type="match status" value="1"/>
</dbReference>
<proteinExistence type="predicted"/>
<dbReference type="EMBL" id="BAABME010022386">
    <property type="protein sequence ID" value="GAA0165686.1"/>
    <property type="molecule type" value="Genomic_DNA"/>
</dbReference>
<evidence type="ECO:0000256" key="4">
    <source>
        <dbReference type="ARBA" id="ARBA00022691"/>
    </source>
</evidence>
<evidence type="ECO:0000256" key="1">
    <source>
        <dbReference type="ARBA" id="ARBA00022553"/>
    </source>
</evidence>
<dbReference type="InterPro" id="IPR008854">
    <property type="entry name" value="TPMT"/>
</dbReference>
<dbReference type="SUPFAM" id="SSF53335">
    <property type="entry name" value="S-adenosyl-L-methionine-dependent methyltransferases"/>
    <property type="match status" value="1"/>
</dbReference>
<evidence type="ECO:0000313" key="5">
    <source>
        <dbReference type="EMBL" id="GAA0165686.1"/>
    </source>
</evidence>
<protein>
    <recommendedName>
        <fullName evidence="7">Thiol methyltransferase 2</fullName>
    </recommendedName>
</protein>
<dbReference type="CDD" id="cd02440">
    <property type="entry name" value="AdoMet_MTases"/>
    <property type="match status" value="1"/>
</dbReference>
<keyword evidence="6" id="KW-1185">Reference proteome</keyword>
<dbReference type="GO" id="GO:0032259">
    <property type="term" value="P:methylation"/>
    <property type="evidence" value="ECO:0007669"/>
    <property type="project" value="UniProtKB-KW"/>
</dbReference>
<evidence type="ECO:0000256" key="3">
    <source>
        <dbReference type="ARBA" id="ARBA00022679"/>
    </source>
</evidence>
<evidence type="ECO:0000313" key="6">
    <source>
        <dbReference type="Proteomes" id="UP001454036"/>
    </source>
</evidence>
<dbReference type="AlphaFoldDB" id="A0AAV3QR53"/>
<comment type="caution">
    <text evidence="5">The sequence shown here is derived from an EMBL/GenBank/DDBJ whole genome shotgun (WGS) entry which is preliminary data.</text>
</comment>
<sequence length="258" mass="29186">MFPIISRSLLLLPKSTDLKTTHSIAIHHLLITQQVRMSHNLYKNKNQERIRELVNSDPTGGWDKCYDEGLTPWDLGQPTPVLLHLLKTGAIPKGRALIPGCGSGHDVMAIACPERYVVGLDISEKAIQKAKQLSCSSSNADNLTFLIEDFFSWRPTELFDLIFDYTFFCAIDPDMRALWASRIQELLKPDGELITLIFPISYHEDGPPYAVSVDNYEEVLRPFGIKAISIVDNEMAVAPRRGREKLARWKRVKAEPLL</sequence>
<dbReference type="PANTHER" id="PTHR32183:SF11">
    <property type="entry name" value="THIOL METHYLTRANSFERASE 2-RELATED"/>
    <property type="match status" value="1"/>
</dbReference>
<keyword evidence="4" id="KW-0949">S-adenosyl-L-methionine</keyword>
<keyword evidence="1" id="KW-0597">Phosphoprotein</keyword>
<dbReference type="Proteomes" id="UP001454036">
    <property type="component" value="Unassembled WGS sequence"/>
</dbReference>
<dbReference type="InterPro" id="IPR029063">
    <property type="entry name" value="SAM-dependent_MTases_sf"/>
</dbReference>
<reference evidence="5 6" key="1">
    <citation type="submission" date="2024-01" db="EMBL/GenBank/DDBJ databases">
        <title>The complete chloroplast genome sequence of Lithospermum erythrorhizon: insights into the phylogenetic relationship among Boraginaceae species and the maternal lineages of purple gromwells.</title>
        <authorList>
            <person name="Okada T."/>
            <person name="Watanabe K."/>
        </authorList>
    </citation>
    <scope>NUCLEOTIDE SEQUENCE [LARGE SCALE GENOMIC DNA]</scope>
</reference>
<keyword evidence="3" id="KW-0808">Transferase</keyword>
<evidence type="ECO:0008006" key="7">
    <source>
        <dbReference type="Google" id="ProtNLM"/>
    </source>
</evidence>
<keyword evidence="2" id="KW-0489">Methyltransferase</keyword>
<name>A0AAV3QR53_LITER</name>
<gene>
    <name evidence="5" type="ORF">LIER_40040</name>
</gene>
<dbReference type="GO" id="GO:0008757">
    <property type="term" value="F:S-adenosylmethionine-dependent methyltransferase activity"/>
    <property type="evidence" value="ECO:0007669"/>
    <property type="project" value="InterPro"/>
</dbReference>
<dbReference type="Pfam" id="PF05724">
    <property type="entry name" value="TPMT"/>
    <property type="match status" value="1"/>
</dbReference>